<dbReference type="Proteomes" id="UP000828941">
    <property type="component" value="Chromosome 9"/>
</dbReference>
<dbReference type="EMBL" id="CM039434">
    <property type="protein sequence ID" value="KAI4323740.1"/>
    <property type="molecule type" value="Genomic_DNA"/>
</dbReference>
<reference evidence="1 2" key="1">
    <citation type="journal article" date="2022" name="DNA Res.">
        <title>Chromosomal-level genome assembly of the orchid tree Bauhinia variegata (Leguminosae; Cercidoideae) supports the allotetraploid origin hypothesis of Bauhinia.</title>
        <authorList>
            <person name="Zhong Y."/>
            <person name="Chen Y."/>
            <person name="Zheng D."/>
            <person name="Pang J."/>
            <person name="Liu Y."/>
            <person name="Luo S."/>
            <person name="Meng S."/>
            <person name="Qian L."/>
            <person name="Wei D."/>
            <person name="Dai S."/>
            <person name="Zhou R."/>
        </authorList>
    </citation>
    <scope>NUCLEOTIDE SEQUENCE [LARGE SCALE GENOMIC DNA]</scope>
    <source>
        <strain evidence="1">BV-YZ2020</strain>
    </source>
</reference>
<evidence type="ECO:0000313" key="1">
    <source>
        <dbReference type="EMBL" id="KAI4323740.1"/>
    </source>
</evidence>
<evidence type="ECO:0000313" key="2">
    <source>
        <dbReference type="Proteomes" id="UP000828941"/>
    </source>
</evidence>
<gene>
    <name evidence="1" type="ORF">L6164_023322</name>
</gene>
<name>A0ACB9MHZ8_BAUVA</name>
<proteinExistence type="predicted"/>
<protein>
    <submittedName>
        <fullName evidence="1">Uncharacterized protein</fullName>
    </submittedName>
</protein>
<comment type="caution">
    <text evidence="1">The sequence shown here is derived from an EMBL/GenBank/DDBJ whole genome shotgun (WGS) entry which is preliminary data.</text>
</comment>
<organism evidence="1 2">
    <name type="scientific">Bauhinia variegata</name>
    <name type="common">Purple orchid tree</name>
    <name type="synonym">Phanera variegata</name>
    <dbReference type="NCBI Taxonomy" id="167791"/>
    <lineage>
        <taxon>Eukaryota</taxon>
        <taxon>Viridiplantae</taxon>
        <taxon>Streptophyta</taxon>
        <taxon>Embryophyta</taxon>
        <taxon>Tracheophyta</taxon>
        <taxon>Spermatophyta</taxon>
        <taxon>Magnoliopsida</taxon>
        <taxon>eudicotyledons</taxon>
        <taxon>Gunneridae</taxon>
        <taxon>Pentapetalae</taxon>
        <taxon>rosids</taxon>
        <taxon>fabids</taxon>
        <taxon>Fabales</taxon>
        <taxon>Fabaceae</taxon>
        <taxon>Cercidoideae</taxon>
        <taxon>Cercideae</taxon>
        <taxon>Bauhiniinae</taxon>
        <taxon>Bauhinia</taxon>
    </lineage>
</organism>
<sequence length="959" mass="109105">MFTGLEIFGAVAGGAGAGAVSNIFQLVHALNAIKERHEANKSRPVPEIMESLDADLKVICGFIKDLQWKPAKNNVTKEIELQIWNTVRDGEDAISRYKLYLTRHSRRNWKEKQLYSQEHTRKLEEVAEYAQKVEKRISKALENKKTFDEMLQKLSSNLEERIVSSLVKDVEAERVLQKLRRDVEENAVGFVQDCKDLVNKLIKGDDLEHRVISITGMGGAGKTTLAKKLYNCSQIISHFDSRAWINLEKKNTDLVRQIVWGVVVDPLLEDLKRIGRYSDSGLERAKRACGYYFNGIKQFIRSPASKHSSILDDYWAESCKFSSKGMDFLKEESLRRIENGISEHLGKMDEESLKGILANYLSGKKYLIVLDDMWDTETWDIVKDALPADRSEVCRILITTRVKRVARHANSSIHSIRKLDSVESLVLFCKQLFRVDKFEVEEEEAKWEIVCENLFQKHKCSQVEKLAKDFAQACQGLPLSIVQLADLLAGTEKTYARWSTIGDVNSYLAEKKPQCRNVLALSYHHLPPHLKQCLLYIGAFPKKYEIPVSQLIQFWIAEEFITEDPNKNMEDIAEDYLEQLIDEGLIQPSTWRLDGGVKTCVMHGLMQELCMSEIEDMFLEVHTDAKLLSISSKPRRLSLQGKASGFMPSECHGLSSVRSFLCFRENELSIPKSQFKGLCQIIELVRLLNLGDVQLKSIPEAIGELNQLRYLKLKGSQLKAIPDSIHKLWSLLTLDLRGSAANSLPKGIWKLQRLRHLYLSEPTELPQPSSPKHIALNNLKVLSCLSLSGHSVNLVASGRFPCIRKLRVNGKSHKILTKIWQNVSLCFLTSLTKITLVDVTMDSGLIRVLGGLQSLLILKILRGQFSNDVNTLLVTEGFIQLRVLLMAHFPIQNFILHNNAMKALQRLIIKECNNLKVLQLHGLTKLEEVHMHRPSPELTTMLEEMLRQGCQFEIVIHPA</sequence>
<accession>A0ACB9MHZ8</accession>
<keyword evidence="2" id="KW-1185">Reference proteome</keyword>